<reference evidence="1 2" key="1">
    <citation type="submission" date="2019-07" db="EMBL/GenBank/DDBJ databases">
        <title>De Novo Assembly of kiwifruit Actinidia rufa.</title>
        <authorList>
            <person name="Sugita-Konishi S."/>
            <person name="Sato K."/>
            <person name="Mori E."/>
            <person name="Abe Y."/>
            <person name="Kisaki G."/>
            <person name="Hamano K."/>
            <person name="Suezawa K."/>
            <person name="Otani M."/>
            <person name="Fukuda T."/>
            <person name="Manabe T."/>
            <person name="Gomi K."/>
            <person name="Tabuchi M."/>
            <person name="Akimitsu K."/>
            <person name="Kataoka I."/>
        </authorList>
    </citation>
    <scope>NUCLEOTIDE SEQUENCE [LARGE SCALE GENOMIC DNA]</scope>
    <source>
        <strain evidence="2">cv. Fuchu</strain>
    </source>
</reference>
<organism evidence="1 2">
    <name type="scientific">Actinidia rufa</name>
    <dbReference type="NCBI Taxonomy" id="165716"/>
    <lineage>
        <taxon>Eukaryota</taxon>
        <taxon>Viridiplantae</taxon>
        <taxon>Streptophyta</taxon>
        <taxon>Embryophyta</taxon>
        <taxon>Tracheophyta</taxon>
        <taxon>Spermatophyta</taxon>
        <taxon>Magnoliopsida</taxon>
        <taxon>eudicotyledons</taxon>
        <taxon>Gunneridae</taxon>
        <taxon>Pentapetalae</taxon>
        <taxon>asterids</taxon>
        <taxon>Ericales</taxon>
        <taxon>Actinidiaceae</taxon>
        <taxon>Actinidia</taxon>
    </lineage>
</organism>
<protein>
    <submittedName>
        <fullName evidence="1">Uncharacterized protein</fullName>
    </submittedName>
</protein>
<sequence>MCNSLSSLLRYGGWYYAYCDTVVVPVVVSVEQNMAWAQLVQRFTWGMIVVHGMVAVVIEGVGDFKKILVALMWHTRGAEMVLKWQILGRVWRERGVSAWLMGLQPSSPPLERVGRVSESRSYTPKVWWRVRGRVRWVFETVFGCCRKEGFMMVGGLFFVDGCRDVAGG</sequence>
<proteinExistence type="predicted"/>
<name>A0A7J0GY42_9ERIC</name>
<accession>A0A7J0GY42</accession>
<dbReference type="EMBL" id="BJWL01000025">
    <property type="protein sequence ID" value="GFZ15747.1"/>
    <property type="molecule type" value="Genomic_DNA"/>
</dbReference>
<comment type="caution">
    <text evidence="1">The sequence shown here is derived from an EMBL/GenBank/DDBJ whole genome shotgun (WGS) entry which is preliminary data.</text>
</comment>
<keyword evidence="2" id="KW-1185">Reference proteome</keyword>
<evidence type="ECO:0000313" key="1">
    <source>
        <dbReference type="EMBL" id="GFZ15747.1"/>
    </source>
</evidence>
<dbReference type="Proteomes" id="UP000585474">
    <property type="component" value="Unassembled WGS sequence"/>
</dbReference>
<dbReference type="AlphaFoldDB" id="A0A7J0GY42"/>
<evidence type="ECO:0000313" key="2">
    <source>
        <dbReference type="Proteomes" id="UP000585474"/>
    </source>
</evidence>
<gene>
    <name evidence="1" type="ORF">Acr_25g0001560</name>
</gene>